<dbReference type="PANTHER" id="PTHR35484:SF2">
    <property type="entry name" value="OUTER ENVELOPE PORE PROTEIN 37, CHLOROPLASTIC"/>
    <property type="match status" value="1"/>
</dbReference>
<dbReference type="Gramene" id="ERN20204">
    <property type="protein sequence ID" value="ERN20204"/>
    <property type="gene ID" value="AMTR_s00066p00127210"/>
</dbReference>
<dbReference type="GO" id="GO:0005216">
    <property type="term" value="F:monoatomic ion channel activity"/>
    <property type="evidence" value="ECO:0000318"/>
    <property type="project" value="GO_Central"/>
</dbReference>
<evidence type="ECO:0000313" key="2">
    <source>
        <dbReference type="EMBL" id="ERN20204.1"/>
    </source>
</evidence>
<name>U5DCE5_AMBTC</name>
<evidence type="ECO:0008006" key="4">
    <source>
        <dbReference type="Google" id="ProtNLM"/>
    </source>
</evidence>
<dbReference type="GO" id="GO:0006812">
    <property type="term" value="P:monoatomic cation transport"/>
    <property type="evidence" value="ECO:0000318"/>
    <property type="project" value="GO_Central"/>
</dbReference>
<dbReference type="OMA" id="FRIKKRW"/>
<organism evidence="2 3">
    <name type="scientific">Amborella trichopoda</name>
    <dbReference type="NCBI Taxonomy" id="13333"/>
    <lineage>
        <taxon>Eukaryota</taxon>
        <taxon>Viridiplantae</taxon>
        <taxon>Streptophyta</taxon>
        <taxon>Embryophyta</taxon>
        <taxon>Tracheophyta</taxon>
        <taxon>Spermatophyta</taxon>
        <taxon>Magnoliopsida</taxon>
        <taxon>Amborellales</taxon>
        <taxon>Amborellaceae</taxon>
        <taxon>Amborella</taxon>
    </lineage>
</organism>
<dbReference type="GO" id="GO:0009706">
    <property type="term" value="C:chloroplast inner membrane"/>
    <property type="evidence" value="ECO:0007669"/>
    <property type="project" value="EnsemblPlants"/>
</dbReference>
<gene>
    <name evidence="2" type="ORF">AMTR_s00066p00127210</name>
</gene>
<feature type="compositionally biased region" description="Pro residues" evidence="1">
    <location>
        <begin position="33"/>
        <end position="46"/>
    </location>
</feature>
<dbReference type="Proteomes" id="UP000017836">
    <property type="component" value="Unassembled WGS sequence"/>
</dbReference>
<dbReference type="InterPro" id="IPR038951">
    <property type="entry name" value="OEP37-like"/>
</dbReference>
<evidence type="ECO:0000256" key="1">
    <source>
        <dbReference type="SAM" id="MobiDB-lite"/>
    </source>
</evidence>
<dbReference type="PANTHER" id="PTHR35484">
    <property type="entry name" value="OUTER ENVELOPE PORE PROTEIN 37, CHLOROPLASTIC"/>
    <property type="match status" value="1"/>
</dbReference>
<dbReference type="STRING" id="13333.U5DCE5"/>
<feature type="compositionally biased region" description="Polar residues" evidence="1">
    <location>
        <begin position="11"/>
        <end position="30"/>
    </location>
</feature>
<dbReference type="eggNOG" id="ENOG502QQCE">
    <property type="taxonomic scope" value="Eukaryota"/>
</dbReference>
<dbReference type="AlphaFoldDB" id="U5DCE5"/>
<reference evidence="3" key="1">
    <citation type="journal article" date="2013" name="Science">
        <title>The Amborella genome and the evolution of flowering plants.</title>
        <authorList>
            <consortium name="Amborella Genome Project"/>
        </authorList>
    </citation>
    <scope>NUCLEOTIDE SEQUENCE [LARGE SCALE GENOMIC DNA]</scope>
</reference>
<dbReference type="HOGENOM" id="CLU_069482_0_0_1"/>
<keyword evidence="3" id="KW-1185">Reference proteome</keyword>
<sequence>MRVAEAPPQNPNHNSSQQELPQNPSPNSLEPVTPIPPSPRPVPVPPTKLSIEFDSENKVFVNKISTKLFDGFAKLKYSFQRNKNGDIQYPQLGFVTKYLSVLYDHDERNAVISGCLDVGPRVQIKGVHDVSAQQGEARLIATLADPSYKLELVSSVPSTGPPRASLKFPYGEVQVEEKEVDEDKRVLSLGGILKGNVLNGVCSALHKDGNWNLIYAYKDDELTFIPSVALPSNVFSFAFKRRFSPVDKLSYLYNFYSNDWSAVYKHNFGDDLKLKVGYDSEVRLGWASFWVGKENAGAKKAPNKCKLQLMLQVPQDNPKAIEFLFRLKKRSYSCEI</sequence>
<evidence type="ECO:0000313" key="3">
    <source>
        <dbReference type="Proteomes" id="UP000017836"/>
    </source>
</evidence>
<feature type="region of interest" description="Disordered" evidence="1">
    <location>
        <begin position="1"/>
        <end position="47"/>
    </location>
</feature>
<protein>
    <recommendedName>
        <fullName evidence="4">Outer envelope pore protein 37, chloroplastic</fullName>
    </recommendedName>
</protein>
<dbReference type="EMBL" id="KI392060">
    <property type="protein sequence ID" value="ERN20204.1"/>
    <property type="molecule type" value="Genomic_DNA"/>
</dbReference>
<dbReference type="GO" id="GO:0009707">
    <property type="term" value="C:chloroplast outer membrane"/>
    <property type="evidence" value="ECO:0000318"/>
    <property type="project" value="GO_Central"/>
</dbReference>
<accession>U5DCE5</accession>
<proteinExistence type="predicted"/>